<evidence type="ECO:0000313" key="1">
    <source>
        <dbReference type="EMBL" id="BBO33631.1"/>
    </source>
</evidence>
<accession>A0A5K7XFH5</accession>
<dbReference type="EMBL" id="AP021861">
    <property type="protein sequence ID" value="BBO33631.1"/>
    <property type="molecule type" value="Genomic_DNA"/>
</dbReference>
<name>A0A5K7XFH5_9BACT</name>
<dbReference type="Proteomes" id="UP000326837">
    <property type="component" value="Chromosome"/>
</dbReference>
<keyword evidence="2" id="KW-1185">Reference proteome</keyword>
<protein>
    <submittedName>
        <fullName evidence="1">Uncharacterized protein</fullName>
    </submittedName>
</protein>
<proteinExistence type="predicted"/>
<dbReference type="KEGG" id="lpav:PLANPX_3243"/>
<organism evidence="1 2">
    <name type="scientific">Lacipirellula parvula</name>
    <dbReference type="NCBI Taxonomy" id="2650471"/>
    <lineage>
        <taxon>Bacteria</taxon>
        <taxon>Pseudomonadati</taxon>
        <taxon>Planctomycetota</taxon>
        <taxon>Planctomycetia</taxon>
        <taxon>Pirellulales</taxon>
        <taxon>Lacipirellulaceae</taxon>
        <taxon>Lacipirellula</taxon>
    </lineage>
</organism>
<reference evidence="2" key="1">
    <citation type="submission" date="2019-10" db="EMBL/GenBank/DDBJ databases">
        <title>Lacipirellula parvula gen. nov., sp. nov., representing a lineage of planctomycetes widespread in freshwater anoxic habitats, and description of the family Lacipirellulaceae.</title>
        <authorList>
            <person name="Dedysh S.N."/>
            <person name="Kulichevskaya I.S."/>
            <person name="Beletsky A.V."/>
            <person name="Rakitin A.L."/>
            <person name="Mardanov A.V."/>
            <person name="Ivanova A.A."/>
            <person name="Saltykova V.X."/>
            <person name="Rijpstra W.I.C."/>
            <person name="Sinninghe Damste J.S."/>
            <person name="Ravin N.V."/>
        </authorList>
    </citation>
    <scope>NUCLEOTIDE SEQUENCE [LARGE SCALE GENOMIC DNA]</scope>
    <source>
        <strain evidence="2">PX69</strain>
    </source>
</reference>
<dbReference type="AlphaFoldDB" id="A0A5K7XFH5"/>
<gene>
    <name evidence="1" type="ORF">PLANPX_3243</name>
</gene>
<evidence type="ECO:0000313" key="2">
    <source>
        <dbReference type="Proteomes" id="UP000326837"/>
    </source>
</evidence>
<sequence>MRDMFFVAEMRLAGPGQRLVVSARDIGNIVVPVFLVDPEFYDDFLESAEYLHDYPAANTCSELSRECNRALWYPSYRTRWRIVYAPGPFEIDVEVELISPLSAVPPLPARLPSGRTAVT</sequence>